<name>A0ABX8D031_9NOCA</name>
<accession>A0ABX8D031</accession>
<proteinExistence type="predicted"/>
<feature type="transmembrane region" description="Helical" evidence="1">
    <location>
        <begin position="35"/>
        <end position="56"/>
    </location>
</feature>
<protein>
    <recommendedName>
        <fullName evidence="4">Lysine transporter LysE</fullName>
    </recommendedName>
</protein>
<keyword evidence="1" id="KW-0812">Transmembrane</keyword>
<dbReference type="Proteomes" id="UP000683310">
    <property type="component" value="Chromosome"/>
</dbReference>
<dbReference type="EMBL" id="CP074371">
    <property type="protein sequence ID" value="QVI24090.1"/>
    <property type="molecule type" value="Genomic_DNA"/>
</dbReference>
<gene>
    <name evidence="2" type="ORF">KHQ06_15690</name>
</gene>
<keyword evidence="3" id="KW-1185">Reference proteome</keyword>
<organism evidence="2 3">
    <name type="scientific">Nocardia tengchongensis</name>
    <dbReference type="NCBI Taxonomy" id="2055889"/>
    <lineage>
        <taxon>Bacteria</taxon>
        <taxon>Bacillati</taxon>
        <taxon>Actinomycetota</taxon>
        <taxon>Actinomycetes</taxon>
        <taxon>Mycobacteriales</taxon>
        <taxon>Nocardiaceae</taxon>
        <taxon>Nocardia</taxon>
    </lineage>
</organism>
<sequence>MLLIFNIVAVACDSTWGMAAAAARTWFADSPKRLAAVGGAGGLAMIGLGVTVAVTGRRD</sequence>
<reference evidence="2 3" key="1">
    <citation type="submission" date="2021-04" db="EMBL/GenBank/DDBJ databases">
        <title>Nocardia tengchongensis.</title>
        <authorList>
            <person name="Zhuang k."/>
            <person name="Ran Y."/>
            <person name="Li W."/>
        </authorList>
    </citation>
    <scope>NUCLEOTIDE SEQUENCE [LARGE SCALE GENOMIC DNA]</scope>
    <source>
        <strain evidence="2 3">CFH S0057</strain>
    </source>
</reference>
<keyword evidence="1" id="KW-1133">Transmembrane helix</keyword>
<keyword evidence="1" id="KW-0472">Membrane</keyword>
<evidence type="ECO:0000313" key="3">
    <source>
        <dbReference type="Proteomes" id="UP000683310"/>
    </source>
</evidence>
<evidence type="ECO:0000313" key="2">
    <source>
        <dbReference type="EMBL" id="QVI24090.1"/>
    </source>
</evidence>
<evidence type="ECO:0000256" key="1">
    <source>
        <dbReference type="SAM" id="Phobius"/>
    </source>
</evidence>
<evidence type="ECO:0008006" key="4">
    <source>
        <dbReference type="Google" id="ProtNLM"/>
    </source>
</evidence>